<keyword evidence="11" id="KW-1185">Reference proteome</keyword>
<dbReference type="Proteomes" id="UP000251942">
    <property type="component" value="Unassembled WGS sequence"/>
</dbReference>
<dbReference type="PROSITE" id="PS50928">
    <property type="entry name" value="ABC_TM1"/>
    <property type="match status" value="1"/>
</dbReference>
<dbReference type="SUPFAM" id="SSF161098">
    <property type="entry name" value="MetI-like"/>
    <property type="match status" value="1"/>
</dbReference>
<dbReference type="CDD" id="cd06261">
    <property type="entry name" value="TM_PBP2"/>
    <property type="match status" value="1"/>
</dbReference>
<keyword evidence="6 7" id="KW-0472">Membrane</keyword>
<dbReference type="Pfam" id="PF00528">
    <property type="entry name" value="BPD_transp_1"/>
    <property type="match status" value="1"/>
</dbReference>
<name>A0A0W0U516_9GAMM</name>
<dbReference type="GO" id="GO:0005886">
    <property type="term" value="C:plasma membrane"/>
    <property type="evidence" value="ECO:0007669"/>
    <property type="project" value="UniProtKB-SubCell"/>
</dbReference>
<evidence type="ECO:0000313" key="12">
    <source>
        <dbReference type="Proteomes" id="UP000251942"/>
    </source>
</evidence>
<comment type="subcellular location">
    <subcellularLocation>
        <location evidence="1 7">Cell membrane</location>
        <topology evidence="1 7">Multi-pass membrane protein</topology>
    </subcellularLocation>
</comment>
<evidence type="ECO:0000256" key="3">
    <source>
        <dbReference type="ARBA" id="ARBA00022475"/>
    </source>
</evidence>
<dbReference type="InterPro" id="IPR045621">
    <property type="entry name" value="BPD_transp_1_N"/>
</dbReference>
<gene>
    <name evidence="10" type="primary">dppB</name>
    <name evidence="9" type="ORF">Lfee_0495</name>
    <name evidence="10" type="ORF">NCTC12022_02113</name>
</gene>
<dbReference type="InterPro" id="IPR035906">
    <property type="entry name" value="MetI-like_sf"/>
</dbReference>
<dbReference type="EMBL" id="UASS01000019">
    <property type="protein sequence ID" value="SPX61373.1"/>
    <property type="molecule type" value="Genomic_DNA"/>
</dbReference>
<dbReference type="Gene3D" id="1.10.3720.10">
    <property type="entry name" value="MetI-like"/>
    <property type="match status" value="1"/>
</dbReference>
<evidence type="ECO:0000256" key="4">
    <source>
        <dbReference type="ARBA" id="ARBA00022692"/>
    </source>
</evidence>
<evidence type="ECO:0000259" key="8">
    <source>
        <dbReference type="PROSITE" id="PS50928"/>
    </source>
</evidence>
<feature type="transmembrane region" description="Helical" evidence="7">
    <location>
        <begin position="12"/>
        <end position="31"/>
    </location>
</feature>
<feature type="transmembrane region" description="Helical" evidence="7">
    <location>
        <begin position="190"/>
        <end position="212"/>
    </location>
</feature>
<dbReference type="InterPro" id="IPR000515">
    <property type="entry name" value="MetI-like"/>
</dbReference>
<feature type="transmembrane region" description="Helical" evidence="7">
    <location>
        <begin position="247"/>
        <end position="273"/>
    </location>
</feature>
<evidence type="ECO:0000256" key="7">
    <source>
        <dbReference type="RuleBase" id="RU363032"/>
    </source>
</evidence>
<feature type="transmembrane region" description="Helical" evidence="7">
    <location>
        <begin position="115"/>
        <end position="139"/>
    </location>
</feature>
<evidence type="ECO:0000313" key="11">
    <source>
        <dbReference type="Proteomes" id="UP000054698"/>
    </source>
</evidence>
<protein>
    <submittedName>
        <fullName evidence="9">Peptide ABC transporter permease</fullName>
    </submittedName>
    <submittedName>
        <fullName evidence="10">Peptide ABC transporter, permease protein</fullName>
    </submittedName>
</protein>
<feature type="domain" description="ABC transmembrane type-1" evidence="8">
    <location>
        <begin position="111"/>
        <end position="315"/>
    </location>
</feature>
<reference evidence="9 11" key="1">
    <citation type="submission" date="2015-11" db="EMBL/GenBank/DDBJ databases">
        <title>Genomic analysis of 38 Legionella species identifies large and diverse effector repertoires.</title>
        <authorList>
            <person name="Burstein D."/>
            <person name="Amaro F."/>
            <person name="Zusman T."/>
            <person name="Lifshitz Z."/>
            <person name="Cohen O."/>
            <person name="Gilbert J.A."/>
            <person name="Pupko T."/>
            <person name="Shuman H.A."/>
            <person name="Segal G."/>
        </authorList>
    </citation>
    <scope>NUCLEOTIDE SEQUENCE [LARGE SCALE GENOMIC DNA]</scope>
    <source>
        <strain evidence="9 11">WO-44C</strain>
    </source>
</reference>
<dbReference type="PANTHER" id="PTHR30465">
    <property type="entry name" value="INNER MEMBRANE ABC TRANSPORTER"/>
    <property type="match status" value="1"/>
</dbReference>
<dbReference type="AlphaFoldDB" id="A0A0W0U516"/>
<dbReference type="STRING" id="453.Lfee_0495"/>
<dbReference type="Pfam" id="PF19300">
    <property type="entry name" value="BPD_transp_1_N"/>
    <property type="match status" value="1"/>
</dbReference>
<dbReference type="Proteomes" id="UP000054698">
    <property type="component" value="Unassembled WGS sequence"/>
</dbReference>
<keyword evidence="3" id="KW-1003">Cell membrane</keyword>
<accession>A0A0W0U516</accession>
<keyword evidence="4 7" id="KW-0812">Transmembrane</keyword>
<evidence type="ECO:0000256" key="6">
    <source>
        <dbReference type="ARBA" id="ARBA00023136"/>
    </source>
</evidence>
<feature type="transmembrane region" description="Helical" evidence="7">
    <location>
        <begin position="293"/>
        <end position="319"/>
    </location>
</feature>
<evidence type="ECO:0000313" key="10">
    <source>
        <dbReference type="EMBL" id="SPX61373.1"/>
    </source>
</evidence>
<feature type="transmembrane region" description="Helical" evidence="7">
    <location>
        <begin position="146"/>
        <end position="170"/>
    </location>
</feature>
<dbReference type="EMBL" id="LNYB01000016">
    <property type="protein sequence ID" value="KTD03139.1"/>
    <property type="molecule type" value="Genomic_DNA"/>
</dbReference>
<organism evidence="9 11">
    <name type="scientific">Legionella feeleii</name>
    <dbReference type="NCBI Taxonomy" id="453"/>
    <lineage>
        <taxon>Bacteria</taxon>
        <taxon>Pseudomonadati</taxon>
        <taxon>Pseudomonadota</taxon>
        <taxon>Gammaproteobacteria</taxon>
        <taxon>Legionellales</taxon>
        <taxon>Legionellaceae</taxon>
        <taxon>Legionella</taxon>
    </lineage>
</organism>
<sequence length="326" mass="36633">MMTYYLLRRIVYAIPILLGINVITFALFFMVNSPDDMARMQLGQKYVKPAAIMQWKVQRGYDLPLFYNAEKPGIKQFTETLFFQKSLRLFAFDFGISDGGRDISYDISHRMWPSLAIAIPILLFGMLADIIFAMLMAFFRTTYLDLSGVVICIILMSISSLFYIIGGQYIFGKVLRLVPISGYDDGLDSIKFIVLPVLVAVLAGVGAGSRWYRTLFLEEMNKDYVKTARAKGLSESIVLFRHVLKNALLPILTGVVVIIPSLFMGSLVLESFFGVPGLGSYIIDAIQQQDFAIVRAMVFLGSILYIVGLILTDISYTLVDPRVRLN</sequence>
<evidence type="ECO:0000256" key="5">
    <source>
        <dbReference type="ARBA" id="ARBA00022989"/>
    </source>
</evidence>
<dbReference type="PATRIC" id="fig|453.4.peg.538"/>
<evidence type="ECO:0000256" key="1">
    <source>
        <dbReference type="ARBA" id="ARBA00004651"/>
    </source>
</evidence>
<evidence type="ECO:0000313" key="9">
    <source>
        <dbReference type="EMBL" id="KTD03139.1"/>
    </source>
</evidence>
<evidence type="ECO:0000256" key="2">
    <source>
        <dbReference type="ARBA" id="ARBA00022448"/>
    </source>
</evidence>
<comment type="similarity">
    <text evidence="7">Belongs to the binding-protein-dependent transport system permease family.</text>
</comment>
<proteinExistence type="inferred from homology"/>
<reference evidence="10 12" key="2">
    <citation type="submission" date="2018-06" db="EMBL/GenBank/DDBJ databases">
        <authorList>
            <consortium name="Pathogen Informatics"/>
            <person name="Doyle S."/>
        </authorList>
    </citation>
    <scope>NUCLEOTIDE SEQUENCE [LARGE SCALE GENOMIC DNA]</scope>
    <source>
        <strain evidence="10 12">NCTC12022</strain>
    </source>
</reference>
<keyword evidence="5 7" id="KW-1133">Transmembrane helix</keyword>
<dbReference type="PANTHER" id="PTHR30465:SF0">
    <property type="entry name" value="OLIGOPEPTIDE TRANSPORT SYSTEM PERMEASE PROTEIN APPB"/>
    <property type="match status" value="1"/>
</dbReference>
<dbReference type="GO" id="GO:0055085">
    <property type="term" value="P:transmembrane transport"/>
    <property type="evidence" value="ECO:0007669"/>
    <property type="project" value="InterPro"/>
</dbReference>
<keyword evidence="2 7" id="KW-0813">Transport</keyword>